<reference evidence="4" key="2">
    <citation type="journal article" date="2019" name="MicrobiologyOpen">
        <title>High-quality draft genome sequence of Gaiella occulta isolated from a 150 meter deep mineral water borehole and comparison with the genome sequences of other deep-branching lineages of the phylum Actinobacteria.</title>
        <authorList>
            <person name="Severino R."/>
            <person name="Froufe H.J.C."/>
            <person name="Barroso C."/>
            <person name="Albuquerque L."/>
            <person name="Lobo-da-Cunha A."/>
            <person name="da Costa M.S."/>
            <person name="Egas C."/>
        </authorList>
    </citation>
    <scope>NUCLEOTIDE SEQUENCE [LARGE SCALE GENOMIC DNA]</scope>
    <source>
        <strain evidence="4">F2-233</strain>
    </source>
</reference>
<keyword evidence="4" id="KW-1185">Reference proteome</keyword>
<proteinExistence type="predicted"/>
<keyword evidence="2" id="KW-1133">Transmembrane helix</keyword>
<evidence type="ECO:0000313" key="3">
    <source>
        <dbReference type="EMBL" id="RDI75040.1"/>
    </source>
</evidence>
<comment type="caution">
    <text evidence="3">The sequence shown here is derived from an EMBL/GenBank/DDBJ whole genome shotgun (WGS) entry which is preliminary data.</text>
</comment>
<evidence type="ECO:0000256" key="1">
    <source>
        <dbReference type="SAM" id="MobiDB-lite"/>
    </source>
</evidence>
<feature type="transmembrane region" description="Helical" evidence="2">
    <location>
        <begin position="73"/>
        <end position="92"/>
    </location>
</feature>
<dbReference type="Proteomes" id="UP000254134">
    <property type="component" value="Unassembled WGS sequence"/>
</dbReference>
<keyword evidence="2" id="KW-0812">Transmembrane</keyword>
<dbReference type="AlphaFoldDB" id="A0A7M2YY86"/>
<name>A0A7M2YY86_9ACTN</name>
<reference evidence="3 4" key="1">
    <citation type="submission" date="2018-07" db="EMBL/GenBank/DDBJ databases">
        <title>High-quality-draft genome sequence of Gaiella occulta.</title>
        <authorList>
            <person name="Severino R."/>
            <person name="Froufe H.J.C."/>
            <person name="Rainey F.A."/>
            <person name="Barroso C."/>
            <person name="Albuquerque L."/>
            <person name="Lobo-Da-Cunha A."/>
            <person name="Da Costa M.S."/>
            <person name="Egas C."/>
        </authorList>
    </citation>
    <scope>NUCLEOTIDE SEQUENCE [LARGE SCALE GENOMIC DNA]</scope>
    <source>
        <strain evidence="3 4">F2-233</strain>
    </source>
</reference>
<evidence type="ECO:0000313" key="4">
    <source>
        <dbReference type="Proteomes" id="UP000254134"/>
    </source>
</evidence>
<gene>
    <name evidence="3" type="ORF">Gocc_0838</name>
</gene>
<protein>
    <submittedName>
        <fullName evidence="3">Uncharacterized protein</fullName>
    </submittedName>
</protein>
<dbReference type="RefSeq" id="WP_114795288.1">
    <property type="nucleotide sequence ID" value="NZ_QQZY01000002.1"/>
</dbReference>
<feature type="transmembrane region" description="Helical" evidence="2">
    <location>
        <begin position="98"/>
        <end position="119"/>
    </location>
</feature>
<sequence>MATEKQRRRRAKEKRHEYDIVYIDADGNEVPVEPEDKPRKPPARAAGRGRASAKQKPRSRTARPVQPPSWPRVLKRGAIFAPIFLATVLLLGGGKMSIPSAVVQTVLLMAVFIPFSYFMDRVVWRQYQKRLGKTG</sequence>
<evidence type="ECO:0000256" key="2">
    <source>
        <dbReference type="SAM" id="Phobius"/>
    </source>
</evidence>
<keyword evidence="2" id="KW-0472">Membrane</keyword>
<organism evidence="3 4">
    <name type="scientific">Gaiella occulta</name>
    <dbReference type="NCBI Taxonomy" id="1002870"/>
    <lineage>
        <taxon>Bacteria</taxon>
        <taxon>Bacillati</taxon>
        <taxon>Actinomycetota</taxon>
        <taxon>Thermoleophilia</taxon>
        <taxon>Gaiellales</taxon>
        <taxon>Gaiellaceae</taxon>
        <taxon>Gaiella</taxon>
    </lineage>
</organism>
<dbReference type="EMBL" id="QQZY01000002">
    <property type="protein sequence ID" value="RDI75040.1"/>
    <property type="molecule type" value="Genomic_DNA"/>
</dbReference>
<accession>A0A7M2YY86</accession>
<feature type="region of interest" description="Disordered" evidence="1">
    <location>
        <begin position="29"/>
        <end position="69"/>
    </location>
</feature>
<feature type="compositionally biased region" description="Basic residues" evidence="1">
    <location>
        <begin position="51"/>
        <end position="61"/>
    </location>
</feature>